<gene>
    <name evidence="1" type="ORF">E5P55_00085</name>
</gene>
<dbReference type="Proteomes" id="UP000594451">
    <property type="component" value="Chromosome"/>
</dbReference>
<evidence type="ECO:0000313" key="1">
    <source>
        <dbReference type="EMBL" id="QPJ58401.1"/>
    </source>
</evidence>
<organism evidence="1 2">
    <name type="scientific">Candidatus Pinguicoccus supinus</name>
    <dbReference type="NCBI Taxonomy" id="2529394"/>
    <lineage>
        <taxon>Bacteria</taxon>
        <taxon>Pseudomonadati</taxon>
        <taxon>Verrucomicrobiota</taxon>
        <taxon>Candidatus Pinguicoccus</taxon>
    </lineage>
</organism>
<evidence type="ECO:0000313" key="2">
    <source>
        <dbReference type="Proteomes" id="UP000594451"/>
    </source>
</evidence>
<protein>
    <submittedName>
        <fullName evidence="1">Small basic protein</fullName>
    </submittedName>
</protein>
<proteinExistence type="predicted"/>
<reference evidence="1 2" key="1">
    <citation type="journal article" date="2020" name="Sci. Rep.">
        <title>Morphology, ultrastructure, genomics, and phylogeny of Euplotes vanleeuwenhoeki sp. nov. and its ultra-reduced endosymbiont Candidatus Pinguicoccus supinus sp. nov.</title>
        <authorList>
            <person name="Serra V."/>
            <person name="Gammuto L."/>
            <person name="Nitla V."/>
            <person name="Castelli M."/>
            <person name="Lanzoni O."/>
            <person name="Sassera D."/>
            <person name="Bandi C."/>
            <person name="Sandeep B.V."/>
            <person name="Verni F."/>
            <person name="Modeo L."/>
            <person name="Petroni G."/>
        </authorList>
    </citation>
    <scope>NUCLEOTIDE SEQUENCE [LARGE SCALE GENOMIC DNA]</scope>
    <source>
        <strain evidence="1 2">KKR18_Esm</strain>
    </source>
</reference>
<name>A0A7T0FY98_9BACT</name>
<dbReference type="EMBL" id="CP039370">
    <property type="protein sequence ID" value="QPJ58401.1"/>
    <property type="molecule type" value="Genomic_DNA"/>
</dbReference>
<dbReference type="AlphaFoldDB" id="A0A7T0FY98"/>
<sequence length="47" mass="5626">MSQHKSLVITNYIKKKRNVIKRCERLKILNKVLNTKKYLSLNKIKVV</sequence>
<keyword evidence="2" id="KW-1185">Reference proteome</keyword>
<accession>A0A7T0FY98</accession>
<dbReference type="KEGG" id="psup:E5P55_00085"/>